<organism evidence="2 3">
    <name type="scientific">Streptomyces katrae</name>
    <dbReference type="NCBI Taxonomy" id="68223"/>
    <lineage>
        <taxon>Bacteria</taxon>
        <taxon>Bacillati</taxon>
        <taxon>Actinomycetota</taxon>
        <taxon>Actinomycetes</taxon>
        <taxon>Kitasatosporales</taxon>
        <taxon>Streptomycetaceae</taxon>
        <taxon>Streptomyces</taxon>
    </lineage>
</organism>
<feature type="region of interest" description="Disordered" evidence="1">
    <location>
        <begin position="120"/>
        <end position="141"/>
    </location>
</feature>
<evidence type="ECO:0000313" key="3">
    <source>
        <dbReference type="Proteomes" id="UP001223390"/>
    </source>
</evidence>
<feature type="compositionally biased region" description="Basic residues" evidence="1">
    <location>
        <begin position="1"/>
        <end position="11"/>
    </location>
</feature>
<reference evidence="2 3" key="1">
    <citation type="submission" date="2023-05" db="EMBL/GenBank/DDBJ databases">
        <title>Sequencing and Assembly of Streptomyces sp. NP73.</title>
        <authorList>
            <person name="Konwar A.N."/>
            <person name="Saikia K."/>
            <person name="Thakur D."/>
        </authorList>
    </citation>
    <scope>NUCLEOTIDE SEQUENCE [LARGE SCALE GENOMIC DNA]</scope>
    <source>
        <strain evidence="2 3">NP73</strain>
    </source>
</reference>
<protein>
    <recommendedName>
        <fullName evidence="4">PE-PGRS family protein</fullName>
    </recommendedName>
</protein>
<evidence type="ECO:0008006" key="4">
    <source>
        <dbReference type="Google" id="ProtNLM"/>
    </source>
</evidence>
<sequence length="302" mass="33756">MGRSWWTRRTRTRDAAPAEPDGTAPGAEEAHEEREALAARRHLEELWGSDVADWQEWLARSPEGVDLILWWHRRRELTALVGPDRYRERLAPLLSRAAPRDIAAMGLGCSRRVDRRCRTPEVCGQDPAPPPPGSPAPHRSGPVPGACSRFIDCYSADEIRVHFTGDDRHRTVLLLRGGPDAARMWVDGVPVGEGRWLDNGGWWQDDRFYVIRVGGPDDHPLQGLGDIGDWLYRIVSLLVYDAERAVEHVFVPGPEEEWTDPVLEIRDGVGYVYATEEARKTGTPAREFPLGAPTPDSAAVPD</sequence>
<feature type="region of interest" description="Disordered" evidence="1">
    <location>
        <begin position="1"/>
        <end position="31"/>
    </location>
</feature>
<dbReference type="EMBL" id="JASITI010000039">
    <property type="protein sequence ID" value="MDK9499114.1"/>
    <property type="molecule type" value="Genomic_DNA"/>
</dbReference>
<dbReference type="Proteomes" id="UP001223390">
    <property type="component" value="Unassembled WGS sequence"/>
</dbReference>
<keyword evidence="3" id="KW-1185">Reference proteome</keyword>
<evidence type="ECO:0000256" key="1">
    <source>
        <dbReference type="SAM" id="MobiDB-lite"/>
    </source>
</evidence>
<dbReference type="RefSeq" id="WP_285345074.1">
    <property type="nucleotide sequence ID" value="NZ_JASITI010000039.1"/>
</dbReference>
<accession>A0ABT7H1V3</accession>
<feature type="region of interest" description="Disordered" evidence="1">
    <location>
        <begin position="282"/>
        <end position="302"/>
    </location>
</feature>
<gene>
    <name evidence="2" type="ORF">QEZ40_004325</name>
</gene>
<proteinExistence type="predicted"/>
<name>A0ABT7H1V3_9ACTN</name>
<evidence type="ECO:0000313" key="2">
    <source>
        <dbReference type="EMBL" id="MDK9499114.1"/>
    </source>
</evidence>
<comment type="caution">
    <text evidence="2">The sequence shown here is derived from an EMBL/GenBank/DDBJ whole genome shotgun (WGS) entry which is preliminary data.</text>
</comment>